<evidence type="ECO:0000313" key="1">
    <source>
        <dbReference type="EnsemblPlants" id="AVESA.00010b.r2.4CG1280810.2.CDS"/>
    </source>
</evidence>
<keyword evidence="2" id="KW-1185">Reference proteome</keyword>
<name>A0ACD5WT20_AVESA</name>
<accession>A0ACD5WT20</accession>
<evidence type="ECO:0000313" key="2">
    <source>
        <dbReference type="Proteomes" id="UP001732700"/>
    </source>
</evidence>
<protein>
    <submittedName>
        <fullName evidence="1">Uncharacterized protein</fullName>
    </submittedName>
</protein>
<reference evidence="1" key="1">
    <citation type="submission" date="2021-05" db="EMBL/GenBank/DDBJ databases">
        <authorList>
            <person name="Scholz U."/>
            <person name="Mascher M."/>
            <person name="Fiebig A."/>
        </authorList>
    </citation>
    <scope>NUCLEOTIDE SEQUENCE [LARGE SCALE GENOMIC DNA]</scope>
</reference>
<sequence>MMPTSANMEISHWVSSIHASAYLQSILHEEAAGIIGDIGMDGINLETVLDCFMYQLFLTSQLPKNSTGVDYGWGTHACNYWICDGILGEEKSWEVGDALYGVMPWLDNSVEKARLLSSYFNGRKKNYEGWYSFTRSKREDIPSVPHGASSYFLTFERDDPVYIHSDLFQLSINNLHVLKLCNCSFDFTSPPFQCCHNLRFLWLDHCANTGKEQSGEPIFPNLLVFDIRFTQFVLLPHMIEQMANLRELNTKGISWRIMSHGLRRLQNLHKLRVTESLDVVTMYNCSYLDMVNLELADFSGNTCLESLPTFSSSTSLKMLVIDGCSSLEHLALEGAPLLESFSFDGYGPTENWTHSINLPQKEVRLKSPIASVEIVKVTKISLHGCDQLQNIFMRALPNLEELDLSGTAIKILDLCEMDVPKLKKLFLMGCEQLRHLFWTGPPSLEMLHVDTRNIRSVGCYGEKGSFGSEVSISFRDGRFIWSTIAGLIGCVERGTKVYLLISCMNHSQATITGCVKEIGSSQKGLVLISPSLPYDSIALTEDVTSSCLVWNNRQLQTLDVHMEIGEGSYNIERMQEYIYFTSFVTHVQSLHVHDNSSISAIPPTEVGHWEKLEWCHVERCPKLHHLFPCKNGCSYPNIRIFSASDLPLAYCIWIRGINITWGKTRFLQQLQHIYLYNCPNLVFVLPISFTLPNLETLQIAYCTNLRHVFPLDDQYPEEISSGVSFTKLKHITLNHLHNLEKICEVRLNALALQTIGIRECQGLRSLPAVSRQGPKPVVDCEEDCWNKLEWDGLSYGHHPSLFETRHSAYYKKPAARVSVLR</sequence>
<organism evidence="1 2">
    <name type="scientific">Avena sativa</name>
    <name type="common">Oat</name>
    <dbReference type="NCBI Taxonomy" id="4498"/>
    <lineage>
        <taxon>Eukaryota</taxon>
        <taxon>Viridiplantae</taxon>
        <taxon>Streptophyta</taxon>
        <taxon>Embryophyta</taxon>
        <taxon>Tracheophyta</taxon>
        <taxon>Spermatophyta</taxon>
        <taxon>Magnoliopsida</taxon>
        <taxon>Liliopsida</taxon>
        <taxon>Poales</taxon>
        <taxon>Poaceae</taxon>
        <taxon>BOP clade</taxon>
        <taxon>Pooideae</taxon>
        <taxon>Poodae</taxon>
        <taxon>Poeae</taxon>
        <taxon>Poeae Chloroplast Group 1 (Aveneae type)</taxon>
        <taxon>Aveninae</taxon>
        <taxon>Avena</taxon>
    </lineage>
</organism>
<dbReference type="Proteomes" id="UP001732700">
    <property type="component" value="Chromosome 4C"/>
</dbReference>
<dbReference type="EnsemblPlants" id="AVESA.00010b.r2.4CG1280810.2">
    <property type="protein sequence ID" value="AVESA.00010b.r2.4CG1280810.2.CDS"/>
    <property type="gene ID" value="AVESA.00010b.r2.4CG1280810"/>
</dbReference>
<reference evidence="1" key="2">
    <citation type="submission" date="2025-09" db="UniProtKB">
        <authorList>
            <consortium name="EnsemblPlants"/>
        </authorList>
    </citation>
    <scope>IDENTIFICATION</scope>
</reference>
<proteinExistence type="predicted"/>